<dbReference type="CDD" id="cd05233">
    <property type="entry name" value="SDR_c"/>
    <property type="match status" value="1"/>
</dbReference>
<dbReference type="PIRSF" id="PIRSF000126">
    <property type="entry name" value="11-beta-HSD1"/>
    <property type="match status" value="1"/>
</dbReference>
<evidence type="ECO:0000256" key="1">
    <source>
        <dbReference type="ARBA" id="ARBA00006484"/>
    </source>
</evidence>
<comment type="similarity">
    <text evidence="1 3">Belongs to the short-chain dehydrogenases/reductases (SDR) family.</text>
</comment>
<dbReference type="SUPFAM" id="SSF51735">
    <property type="entry name" value="NAD(P)-binding Rossmann-fold domains"/>
    <property type="match status" value="1"/>
</dbReference>
<dbReference type="EMBL" id="FMZB01000006">
    <property type="protein sequence ID" value="SDD07995.1"/>
    <property type="molecule type" value="Genomic_DNA"/>
</dbReference>
<reference evidence="5" key="1">
    <citation type="submission" date="2016-10" db="EMBL/GenBank/DDBJ databases">
        <authorList>
            <person name="Varghese N."/>
            <person name="Submissions S."/>
        </authorList>
    </citation>
    <scope>NUCLEOTIDE SEQUENCE [LARGE SCALE GENOMIC DNA]</scope>
    <source>
        <strain evidence="5">DSM 21620</strain>
    </source>
</reference>
<sequence length="256" mass="28233">MKPTALITGASSGIGYHIAKWFAKAGYDLIIVARSKDKLLSLQTELQDSNVTVIPHDLSVPNSAYELYQKIRDEGKTVEVLVNNAGFGLSGKFEDTSFETQQKLLHLNMVSLANLTRLFIDDIIHSPYRNVPNGILNISSMAAFLPGPYMAAYHASKAFVQRYSEALAEELTGDGVTVTTLCPGPTQTEFFKRAGNDKIMSSFRDAPEDVARQGFLGFIKGKRVVFPSANIHAAVLFMKLMPSSLLSKMTKKMYTR</sequence>
<dbReference type="PRINTS" id="PR00081">
    <property type="entry name" value="GDHRDH"/>
</dbReference>
<evidence type="ECO:0000256" key="3">
    <source>
        <dbReference type="RuleBase" id="RU000363"/>
    </source>
</evidence>
<dbReference type="PANTHER" id="PTHR42901">
    <property type="entry name" value="ALCOHOL DEHYDROGENASE"/>
    <property type="match status" value="1"/>
</dbReference>
<dbReference type="InterPro" id="IPR002347">
    <property type="entry name" value="SDR_fam"/>
</dbReference>
<dbReference type="RefSeq" id="WP_093727560.1">
    <property type="nucleotide sequence ID" value="NZ_FMZB01000006.1"/>
</dbReference>
<dbReference type="OrthoDB" id="9808814at2"/>
<name>A0A1G6RVN9_9BACI</name>
<dbReference type="STRING" id="361279.SAMN05421663_106193"/>
<evidence type="ECO:0008006" key="6">
    <source>
        <dbReference type="Google" id="ProtNLM"/>
    </source>
</evidence>
<dbReference type="InterPro" id="IPR036291">
    <property type="entry name" value="NAD(P)-bd_dom_sf"/>
</dbReference>
<dbReference type="Pfam" id="PF00106">
    <property type="entry name" value="adh_short"/>
    <property type="match status" value="1"/>
</dbReference>
<dbReference type="PANTHER" id="PTHR42901:SF1">
    <property type="entry name" value="ALCOHOL DEHYDROGENASE"/>
    <property type="match status" value="1"/>
</dbReference>
<evidence type="ECO:0000313" key="5">
    <source>
        <dbReference type="Proteomes" id="UP000198666"/>
    </source>
</evidence>
<proteinExistence type="inferred from homology"/>
<dbReference type="Gene3D" id="3.40.50.720">
    <property type="entry name" value="NAD(P)-binding Rossmann-like Domain"/>
    <property type="match status" value="1"/>
</dbReference>
<evidence type="ECO:0000256" key="2">
    <source>
        <dbReference type="ARBA" id="ARBA00023002"/>
    </source>
</evidence>
<dbReference type="AlphaFoldDB" id="A0A1G6RVN9"/>
<dbReference type="PRINTS" id="PR00080">
    <property type="entry name" value="SDRFAMILY"/>
</dbReference>
<keyword evidence="2" id="KW-0560">Oxidoreductase</keyword>
<organism evidence="4 5">
    <name type="scientific">Terribacillus halophilus</name>
    <dbReference type="NCBI Taxonomy" id="361279"/>
    <lineage>
        <taxon>Bacteria</taxon>
        <taxon>Bacillati</taxon>
        <taxon>Bacillota</taxon>
        <taxon>Bacilli</taxon>
        <taxon>Bacillales</taxon>
        <taxon>Bacillaceae</taxon>
        <taxon>Terribacillus</taxon>
    </lineage>
</organism>
<gene>
    <name evidence="4" type="ORF">SAMN05421663_106193</name>
</gene>
<protein>
    <recommendedName>
        <fullName evidence="6">Short-chain dehydrogenase</fullName>
    </recommendedName>
</protein>
<keyword evidence="5" id="KW-1185">Reference proteome</keyword>
<dbReference type="GO" id="GO:0016491">
    <property type="term" value="F:oxidoreductase activity"/>
    <property type="evidence" value="ECO:0007669"/>
    <property type="project" value="UniProtKB-KW"/>
</dbReference>
<dbReference type="Proteomes" id="UP000198666">
    <property type="component" value="Unassembled WGS sequence"/>
</dbReference>
<accession>A0A1G6RVN9</accession>
<evidence type="ECO:0000313" key="4">
    <source>
        <dbReference type="EMBL" id="SDD07995.1"/>
    </source>
</evidence>